<proteinExistence type="predicted"/>
<dbReference type="InterPro" id="IPR014757">
    <property type="entry name" value="Tscrpt_reg_IclR_C"/>
</dbReference>
<evidence type="ECO:0000313" key="7">
    <source>
        <dbReference type="Proteomes" id="UP001609821"/>
    </source>
</evidence>
<dbReference type="PROSITE" id="PS51077">
    <property type="entry name" value="HTH_ICLR"/>
    <property type="match status" value="1"/>
</dbReference>
<keyword evidence="1" id="KW-0805">Transcription regulation</keyword>
<organism evidence="6 7">
    <name type="scientific">Pseudomonas kulmbachensis</name>
    <dbReference type="NCBI Taxonomy" id="3043408"/>
    <lineage>
        <taxon>Bacteria</taxon>
        <taxon>Pseudomonadati</taxon>
        <taxon>Pseudomonadota</taxon>
        <taxon>Gammaproteobacteria</taxon>
        <taxon>Pseudomonadales</taxon>
        <taxon>Pseudomonadaceae</taxon>
        <taxon>Pseudomonas</taxon>
    </lineage>
</organism>
<keyword evidence="7" id="KW-1185">Reference proteome</keyword>
<accession>A0ABW7M4F6</accession>
<dbReference type="Pfam" id="PF09339">
    <property type="entry name" value="HTH_IclR"/>
    <property type="match status" value="1"/>
</dbReference>
<dbReference type="Gene3D" id="3.30.450.40">
    <property type="match status" value="1"/>
</dbReference>
<dbReference type="InterPro" id="IPR005471">
    <property type="entry name" value="Tscrpt_reg_IclR_N"/>
</dbReference>
<evidence type="ECO:0000256" key="3">
    <source>
        <dbReference type="ARBA" id="ARBA00023163"/>
    </source>
</evidence>
<dbReference type="PROSITE" id="PS51078">
    <property type="entry name" value="ICLR_ED"/>
    <property type="match status" value="1"/>
</dbReference>
<dbReference type="SUPFAM" id="SSF46785">
    <property type="entry name" value="Winged helix' DNA-binding domain"/>
    <property type="match status" value="1"/>
</dbReference>
<evidence type="ECO:0000256" key="1">
    <source>
        <dbReference type="ARBA" id="ARBA00023015"/>
    </source>
</evidence>
<dbReference type="InterPro" id="IPR036390">
    <property type="entry name" value="WH_DNA-bd_sf"/>
</dbReference>
<dbReference type="SUPFAM" id="SSF55781">
    <property type="entry name" value="GAF domain-like"/>
    <property type="match status" value="1"/>
</dbReference>
<dbReference type="Gene3D" id="1.10.10.10">
    <property type="entry name" value="Winged helix-like DNA-binding domain superfamily/Winged helix DNA-binding domain"/>
    <property type="match status" value="1"/>
</dbReference>
<keyword evidence="3" id="KW-0804">Transcription</keyword>
<comment type="caution">
    <text evidence="6">The sequence shown here is derived from an EMBL/GenBank/DDBJ whole genome shotgun (WGS) entry which is preliminary data.</text>
</comment>
<dbReference type="PANTHER" id="PTHR30136:SF34">
    <property type="entry name" value="TRANSCRIPTIONAL REGULATOR"/>
    <property type="match status" value="1"/>
</dbReference>
<dbReference type="EMBL" id="JBINXB010000052">
    <property type="protein sequence ID" value="MFH6568783.1"/>
    <property type="molecule type" value="Genomic_DNA"/>
</dbReference>
<dbReference type="InterPro" id="IPR029016">
    <property type="entry name" value="GAF-like_dom_sf"/>
</dbReference>
<protein>
    <submittedName>
        <fullName evidence="6">IclR family transcriptional regulator</fullName>
    </submittedName>
</protein>
<dbReference type="InterPro" id="IPR036388">
    <property type="entry name" value="WH-like_DNA-bd_sf"/>
</dbReference>
<name>A0ABW7M4F6_9PSED</name>
<evidence type="ECO:0000313" key="6">
    <source>
        <dbReference type="EMBL" id="MFH6568783.1"/>
    </source>
</evidence>
<dbReference type="Pfam" id="PF01614">
    <property type="entry name" value="IclR_C"/>
    <property type="match status" value="1"/>
</dbReference>
<sequence length="278" mass="30784">MTDSELPKDAQDKYIVPGLERGLLLLCEFTRSNRTLTAPELARRLALPRSTIFRLLTTLETMGFVTRSGNEYRLGMSVLRLGFEYLASLELTELGQPLLARLCDRVNYPSNLVVRDGRSIVYVAKVSPPSVFSSAVNVGTRLPAHATVLGRILLEDLSLSELRELFPEEHLEQHSPCTPKTALELFDMVQADRERGFVSGEGFFESSISTVAAPVRDESSRIVAALGVTIPTAQIAHVNFNELLLQVRRSADELSRLLNYNSGAANDGHNRVTALMRD</sequence>
<dbReference type="Proteomes" id="UP001609821">
    <property type="component" value="Unassembled WGS sequence"/>
</dbReference>
<dbReference type="InterPro" id="IPR050707">
    <property type="entry name" value="HTH_MetabolicPath_Reg"/>
</dbReference>
<evidence type="ECO:0000259" key="4">
    <source>
        <dbReference type="PROSITE" id="PS51077"/>
    </source>
</evidence>
<dbReference type="SMART" id="SM00346">
    <property type="entry name" value="HTH_ICLR"/>
    <property type="match status" value="1"/>
</dbReference>
<feature type="domain" description="IclR-ED" evidence="5">
    <location>
        <begin position="77"/>
        <end position="260"/>
    </location>
</feature>
<keyword evidence="2" id="KW-0238">DNA-binding</keyword>
<feature type="domain" description="HTH iclR-type" evidence="4">
    <location>
        <begin position="16"/>
        <end position="76"/>
    </location>
</feature>
<gene>
    <name evidence="6" type="ORF">ACHMWK_22770</name>
</gene>
<evidence type="ECO:0000259" key="5">
    <source>
        <dbReference type="PROSITE" id="PS51078"/>
    </source>
</evidence>
<dbReference type="RefSeq" id="WP_261739185.1">
    <property type="nucleotide sequence ID" value="NZ_CAVMKE010000008.1"/>
</dbReference>
<evidence type="ECO:0000256" key="2">
    <source>
        <dbReference type="ARBA" id="ARBA00023125"/>
    </source>
</evidence>
<reference evidence="6 7" key="1">
    <citation type="submission" date="2024-10" db="EMBL/GenBank/DDBJ databases">
        <title>Aeromonas and Pseudomonas from the Cagarras Archipelago, Rio de Janeiro, Brazil.</title>
        <authorList>
            <person name="Canellas A.L.B."/>
            <person name="Laport M.S."/>
        </authorList>
    </citation>
    <scope>NUCLEOTIDE SEQUENCE [LARGE SCALE GENOMIC DNA]</scope>
    <source>
        <strain evidence="6 7">CPF-4</strain>
    </source>
</reference>
<dbReference type="PANTHER" id="PTHR30136">
    <property type="entry name" value="HELIX-TURN-HELIX TRANSCRIPTIONAL REGULATOR, ICLR FAMILY"/>
    <property type="match status" value="1"/>
</dbReference>